<dbReference type="EC" id="1.1.99.40" evidence="8"/>
<dbReference type="PANTHER" id="PTHR43716:SF1">
    <property type="entry name" value="D-2-HYDROXYGLUTARATE DEHYDROGENASE, MITOCHONDRIAL"/>
    <property type="match status" value="1"/>
</dbReference>
<feature type="domain" description="FAD-binding PCMH-type" evidence="7">
    <location>
        <begin position="45"/>
        <end position="224"/>
    </location>
</feature>
<dbReference type="GO" id="GO:0004458">
    <property type="term" value="F:D-lactate dehydrogenase (cytochrome) activity"/>
    <property type="evidence" value="ECO:0007669"/>
    <property type="project" value="UniProtKB-EC"/>
</dbReference>
<sequence length="480" mass="52275">MASSDSNNNAVTQQDIEFFVSTGAEVIHGDDQLDAKYNKDYFGKYTGASHLALFPKTTQQVSKILAHCNQRHIAVVTQGGNSGTAGGAIAQHNEVILNLRNMNTIRDLDVISGVVVAESGCVLAELDAYVRESGYIVPVDLGAKKKCMIGGNVSTNAGGLRYLRYGTLHGNVLGLEVVLADGRILDALFSLKKDASGYDVKQLFIGAEGTLGVVTAVSIALAPKPRSSQIAVLGVSDFNKIQRAFVAARQGLGEIVSAFEFWERRCNELVVQYENNPSPLEGPHEFYVMIETRGSVERHDVEKMDAYLAALDAEGLVEEARVFRGTDEMERTWLFRSQMAEAHAKSGCMHVYDFSLPSRHQHELLVAVKQHLKDAGLYGVANAPVRDVTIFGHIGDDNIHLQVVADEFGGEVEAAMEPWVYEWVGSHSGSVAAEHGLGMHKGMFLKYSKSPVVIGVMKSIKQMLDKNGIMNPGKHIDRAC</sequence>
<dbReference type="InterPro" id="IPR016171">
    <property type="entry name" value="Vanillyl_alc_oxidase_C-sub2"/>
</dbReference>
<gene>
    <name evidence="8" type="primary">DLD2_2</name>
    <name evidence="8" type="ORF">LPJ64_003421</name>
</gene>
<comment type="cofactor">
    <cofactor evidence="1">
        <name>FAD</name>
        <dbReference type="ChEBI" id="CHEBI:57692"/>
    </cofactor>
</comment>
<dbReference type="FunFam" id="3.30.70.2190:FF:000001">
    <property type="entry name" value="D-2-hydroxyglutarate dehydrogenase mitochondrial"/>
    <property type="match status" value="1"/>
</dbReference>
<dbReference type="FunFam" id="1.10.45.10:FF:000001">
    <property type="entry name" value="D-lactate dehydrogenase mitochondrial"/>
    <property type="match status" value="1"/>
</dbReference>
<evidence type="ECO:0000256" key="1">
    <source>
        <dbReference type="ARBA" id="ARBA00001974"/>
    </source>
</evidence>
<evidence type="ECO:0000256" key="4">
    <source>
        <dbReference type="ARBA" id="ARBA00022827"/>
    </source>
</evidence>
<dbReference type="EMBL" id="JANBOH010000133">
    <property type="protein sequence ID" value="KAJ1644943.1"/>
    <property type="molecule type" value="Genomic_DNA"/>
</dbReference>
<dbReference type="InterPro" id="IPR036318">
    <property type="entry name" value="FAD-bd_PCMH-like_sf"/>
</dbReference>
<dbReference type="Gene3D" id="3.30.465.10">
    <property type="match status" value="1"/>
</dbReference>
<dbReference type="Gene3D" id="3.30.70.2740">
    <property type="match status" value="1"/>
</dbReference>
<proteinExistence type="inferred from homology"/>
<dbReference type="Proteomes" id="UP001145021">
    <property type="component" value="Unassembled WGS sequence"/>
</dbReference>
<dbReference type="Gene3D" id="3.30.70.2190">
    <property type="match status" value="1"/>
</dbReference>
<comment type="caution">
    <text evidence="8">The sequence shown here is derived from an EMBL/GenBank/DDBJ whole genome shotgun (WGS) entry which is preliminary data.</text>
</comment>
<accession>A0A9W8CJK0</accession>
<organism evidence="8 9">
    <name type="scientific">Coemansia asiatica</name>
    <dbReference type="NCBI Taxonomy" id="1052880"/>
    <lineage>
        <taxon>Eukaryota</taxon>
        <taxon>Fungi</taxon>
        <taxon>Fungi incertae sedis</taxon>
        <taxon>Zoopagomycota</taxon>
        <taxon>Kickxellomycotina</taxon>
        <taxon>Kickxellomycetes</taxon>
        <taxon>Kickxellales</taxon>
        <taxon>Kickxellaceae</taxon>
        <taxon>Coemansia</taxon>
    </lineage>
</organism>
<evidence type="ECO:0000256" key="5">
    <source>
        <dbReference type="ARBA" id="ARBA00023002"/>
    </source>
</evidence>
<dbReference type="InterPro" id="IPR016166">
    <property type="entry name" value="FAD-bd_PCMH"/>
</dbReference>
<keyword evidence="4" id="KW-0274">FAD</keyword>
<evidence type="ECO:0000259" key="7">
    <source>
        <dbReference type="PROSITE" id="PS51387"/>
    </source>
</evidence>
<protein>
    <submittedName>
        <fullName evidence="8">D-lactate ferricytochrome c oxidoreductase</fullName>
        <ecNumber evidence="8">1.1.99.40</ecNumber>
    </submittedName>
</protein>
<dbReference type="Gene3D" id="1.10.45.10">
    <property type="entry name" value="Vanillyl-alcohol Oxidase, Chain A, domain 4"/>
    <property type="match status" value="1"/>
</dbReference>
<dbReference type="GO" id="GO:0071949">
    <property type="term" value="F:FAD binding"/>
    <property type="evidence" value="ECO:0007669"/>
    <property type="project" value="InterPro"/>
</dbReference>
<evidence type="ECO:0000256" key="3">
    <source>
        <dbReference type="ARBA" id="ARBA00022630"/>
    </source>
</evidence>
<dbReference type="Pfam" id="PF02913">
    <property type="entry name" value="FAD-oxidase_C"/>
    <property type="match status" value="1"/>
</dbReference>
<dbReference type="InterPro" id="IPR051264">
    <property type="entry name" value="FAD-oxidored/transferase_4"/>
</dbReference>
<keyword evidence="5 8" id="KW-0560">Oxidoreductase</keyword>
<evidence type="ECO:0000313" key="9">
    <source>
        <dbReference type="Proteomes" id="UP001145021"/>
    </source>
</evidence>
<dbReference type="SUPFAM" id="SSF56176">
    <property type="entry name" value="FAD-binding/transporter-associated domain-like"/>
    <property type="match status" value="1"/>
</dbReference>
<dbReference type="SUPFAM" id="SSF55103">
    <property type="entry name" value="FAD-linked oxidases, C-terminal domain"/>
    <property type="match status" value="1"/>
</dbReference>
<dbReference type="InterPro" id="IPR004113">
    <property type="entry name" value="FAD-bd_oxidored_4_C"/>
</dbReference>
<dbReference type="Pfam" id="PF01565">
    <property type="entry name" value="FAD_binding_4"/>
    <property type="match status" value="1"/>
</dbReference>
<evidence type="ECO:0000256" key="2">
    <source>
        <dbReference type="ARBA" id="ARBA00008000"/>
    </source>
</evidence>
<name>A0A9W8CJK0_9FUNG</name>
<reference evidence="8" key="1">
    <citation type="submission" date="2022-07" db="EMBL/GenBank/DDBJ databases">
        <title>Phylogenomic reconstructions and comparative analyses of Kickxellomycotina fungi.</title>
        <authorList>
            <person name="Reynolds N.K."/>
            <person name="Stajich J.E."/>
            <person name="Barry K."/>
            <person name="Grigoriev I.V."/>
            <person name="Crous P."/>
            <person name="Smith M.E."/>
        </authorList>
    </citation>
    <scope>NUCLEOTIDE SEQUENCE</scope>
    <source>
        <strain evidence="8">NBRC 105413</strain>
    </source>
</reference>
<dbReference type="InterPro" id="IPR016164">
    <property type="entry name" value="FAD-linked_Oxase-like_C"/>
</dbReference>
<comment type="catalytic activity">
    <reaction evidence="6">
        <text>(R)-lactate + 2 Fe(III)-[cytochrome c] = 2 Fe(II)-[cytochrome c] + pyruvate + 2 H(+)</text>
        <dbReference type="Rhea" id="RHEA:13521"/>
        <dbReference type="Rhea" id="RHEA-COMP:10350"/>
        <dbReference type="Rhea" id="RHEA-COMP:14399"/>
        <dbReference type="ChEBI" id="CHEBI:15361"/>
        <dbReference type="ChEBI" id="CHEBI:15378"/>
        <dbReference type="ChEBI" id="CHEBI:16004"/>
        <dbReference type="ChEBI" id="CHEBI:29033"/>
        <dbReference type="ChEBI" id="CHEBI:29034"/>
        <dbReference type="EC" id="1.1.2.4"/>
    </reaction>
</comment>
<comment type="similarity">
    <text evidence="2">Belongs to the FAD-binding oxidoreductase/transferase type 4 family.</text>
</comment>
<dbReference type="GO" id="GO:0005739">
    <property type="term" value="C:mitochondrion"/>
    <property type="evidence" value="ECO:0007669"/>
    <property type="project" value="TreeGrafter"/>
</dbReference>
<dbReference type="FunFam" id="3.30.465.10:FF:000001">
    <property type="entry name" value="D-2-hydroxyglutarate dehydrogenase, mitochondrial"/>
    <property type="match status" value="1"/>
</dbReference>
<dbReference type="InterPro" id="IPR006094">
    <property type="entry name" value="Oxid_FAD_bind_N"/>
</dbReference>
<keyword evidence="9" id="KW-1185">Reference proteome</keyword>
<dbReference type="AlphaFoldDB" id="A0A9W8CJK0"/>
<dbReference type="InterPro" id="IPR016169">
    <property type="entry name" value="FAD-bd_PCMH_sub2"/>
</dbReference>
<keyword evidence="3" id="KW-0285">Flavoprotein</keyword>
<dbReference type="Gene3D" id="3.30.43.10">
    <property type="entry name" value="Uridine Diphospho-n-acetylenolpyruvylglucosamine Reductase, domain 2"/>
    <property type="match status" value="1"/>
</dbReference>
<evidence type="ECO:0000313" key="8">
    <source>
        <dbReference type="EMBL" id="KAJ1644943.1"/>
    </source>
</evidence>
<dbReference type="PANTHER" id="PTHR43716">
    <property type="entry name" value="D-2-HYDROXYGLUTARATE DEHYDROGENASE, MITOCHONDRIAL"/>
    <property type="match status" value="1"/>
</dbReference>
<evidence type="ECO:0000256" key="6">
    <source>
        <dbReference type="ARBA" id="ARBA00051436"/>
    </source>
</evidence>
<dbReference type="InterPro" id="IPR016167">
    <property type="entry name" value="FAD-bd_PCMH_sub1"/>
</dbReference>
<dbReference type="PROSITE" id="PS51387">
    <property type="entry name" value="FAD_PCMH"/>
    <property type="match status" value="1"/>
</dbReference>